<gene>
    <name evidence="4" type="ORF">F7O44_15985</name>
</gene>
<feature type="compositionally biased region" description="Pro residues" evidence="1">
    <location>
        <begin position="13"/>
        <end position="24"/>
    </location>
</feature>
<sequence>MSASATTAQAPPAASPAPAPPTPVGPDLRERLRRWRFPILMVAVLIVFSSVITILQGTGRGFLDPDGVNANGARALIRVLEQQGVEVTPVRTNNDAVAAAGTDSTILVTEPDRLHSEQFDELAASSLDLVLVAPTRLDEFTPGYTVSGESFDEVLAPNCDLPVAERAGTVRLGVRYYDGPAGTTTCYDGSLLIGSTAGDARLVLLGSHAPLINRYLDQDGNAALAMGLLGQNDHLIWYRPSYQPPPGTEQSVAELLPDWVVAVSWQLVIAVAFAAWWRSRRLGPVVAEPLPVVVRAAEATEGRARLYRRGRSRGHAAAILRDATIRRLQQRLGLPPGAPAHEVVAAVTAHSTWAPPDVADALIGSDPADDAALVRLADTLDALEQEVRSS</sequence>
<protein>
    <submittedName>
        <fullName evidence="4">DUF4350 domain-containing protein</fullName>
    </submittedName>
</protein>
<keyword evidence="5" id="KW-1185">Reference proteome</keyword>
<keyword evidence="2" id="KW-0472">Membrane</keyword>
<feature type="compositionally biased region" description="Low complexity" evidence="1">
    <location>
        <begin position="1"/>
        <end position="12"/>
    </location>
</feature>
<keyword evidence="2" id="KW-1133">Transmembrane helix</keyword>
<evidence type="ECO:0000259" key="3">
    <source>
        <dbReference type="Pfam" id="PF14258"/>
    </source>
</evidence>
<evidence type="ECO:0000313" key="5">
    <source>
        <dbReference type="Proteomes" id="UP000460435"/>
    </source>
</evidence>
<accession>A0A7K3M5H1</accession>
<dbReference type="RefSeq" id="WP_162451263.1">
    <property type="nucleotide sequence ID" value="NZ_WLZY01000005.1"/>
</dbReference>
<feature type="region of interest" description="Disordered" evidence="1">
    <location>
        <begin position="1"/>
        <end position="25"/>
    </location>
</feature>
<dbReference type="Pfam" id="PF14258">
    <property type="entry name" value="DUF4350"/>
    <property type="match status" value="1"/>
</dbReference>
<dbReference type="EMBL" id="WLZY01000005">
    <property type="protein sequence ID" value="NDL58569.1"/>
    <property type="molecule type" value="Genomic_DNA"/>
</dbReference>
<dbReference type="Proteomes" id="UP000460435">
    <property type="component" value="Unassembled WGS sequence"/>
</dbReference>
<feature type="domain" description="DUF4350" evidence="3">
    <location>
        <begin position="70"/>
        <end position="229"/>
    </location>
</feature>
<organism evidence="4 5">
    <name type="scientific">Phytoactinopolyspora mesophila</name>
    <dbReference type="NCBI Taxonomy" id="2650750"/>
    <lineage>
        <taxon>Bacteria</taxon>
        <taxon>Bacillati</taxon>
        <taxon>Actinomycetota</taxon>
        <taxon>Actinomycetes</taxon>
        <taxon>Jiangellales</taxon>
        <taxon>Jiangellaceae</taxon>
        <taxon>Phytoactinopolyspora</taxon>
    </lineage>
</organism>
<dbReference type="AlphaFoldDB" id="A0A7K3M5H1"/>
<feature type="transmembrane region" description="Helical" evidence="2">
    <location>
        <begin position="37"/>
        <end position="55"/>
    </location>
</feature>
<evidence type="ECO:0000313" key="4">
    <source>
        <dbReference type="EMBL" id="NDL58569.1"/>
    </source>
</evidence>
<proteinExistence type="predicted"/>
<evidence type="ECO:0000256" key="2">
    <source>
        <dbReference type="SAM" id="Phobius"/>
    </source>
</evidence>
<comment type="caution">
    <text evidence="4">The sequence shown here is derived from an EMBL/GenBank/DDBJ whole genome shotgun (WGS) entry which is preliminary data.</text>
</comment>
<dbReference type="InterPro" id="IPR025646">
    <property type="entry name" value="DUF4350"/>
</dbReference>
<name>A0A7K3M5H1_9ACTN</name>
<evidence type="ECO:0000256" key="1">
    <source>
        <dbReference type="SAM" id="MobiDB-lite"/>
    </source>
</evidence>
<reference evidence="4 5" key="1">
    <citation type="submission" date="2019-11" db="EMBL/GenBank/DDBJ databases">
        <authorList>
            <person name="Li X.-J."/>
            <person name="Feng X.-M."/>
        </authorList>
    </citation>
    <scope>NUCLEOTIDE SEQUENCE [LARGE SCALE GENOMIC DNA]</scope>
    <source>
        <strain evidence="4 5">XMNu-373</strain>
    </source>
</reference>
<keyword evidence="2" id="KW-0812">Transmembrane</keyword>